<feature type="compositionally biased region" description="Basic and acidic residues" evidence="5">
    <location>
        <begin position="506"/>
        <end position="522"/>
    </location>
</feature>
<keyword evidence="4" id="KW-0472">Membrane</keyword>
<dbReference type="InterPro" id="IPR027417">
    <property type="entry name" value="P-loop_NTPase"/>
</dbReference>
<dbReference type="GO" id="GO:0005525">
    <property type="term" value="F:GTP binding"/>
    <property type="evidence" value="ECO:0007669"/>
    <property type="project" value="UniProtKB-KW"/>
</dbReference>
<dbReference type="GO" id="GO:0016020">
    <property type="term" value="C:membrane"/>
    <property type="evidence" value="ECO:0007669"/>
    <property type="project" value="UniProtKB-SubCell"/>
</dbReference>
<dbReference type="GO" id="GO:0035099">
    <property type="term" value="P:hemocyte migration"/>
    <property type="evidence" value="ECO:0007669"/>
    <property type="project" value="UniProtKB-ARBA"/>
</dbReference>
<dbReference type="Gene3D" id="3.40.50.300">
    <property type="entry name" value="P-loop containing nucleotide triphosphate hydrolases"/>
    <property type="match status" value="2"/>
</dbReference>
<dbReference type="Proteomes" id="UP001497623">
    <property type="component" value="Unassembled WGS sequence"/>
</dbReference>
<dbReference type="AlphaFoldDB" id="A0AAV2SHJ6"/>
<dbReference type="CDD" id="cd00157">
    <property type="entry name" value="Rho"/>
    <property type="match status" value="1"/>
</dbReference>
<comment type="caution">
    <text evidence="7">The sequence shown here is derived from an EMBL/GenBank/DDBJ whole genome shotgun (WGS) entry which is preliminary data.</text>
</comment>
<dbReference type="PROSITE" id="PS51419">
    <property type="entry name" value="RAB"/>
    <property type="match status" value="1"/>
</dbReference>
<dbReference type="Pfam" id="PF05729">
    <property type="entry name" value="NACHT"/>
    <property type="match status" value="1"/>
</dbReference>
<reference evidence="7 8" key="1">
    <citation type="submission" date="2024-05" db="EMBL/GenBank/DDBJ databases">
        <authorList>
            <person name="Wallberg A."/>
        </authorList>
    </citation>
    <scope>NUCLEOTIDE SEQUENCE [LARGE SCALE GENOMIC DNA]</scope>
</reference>
<dbReference type="Pfam" id="PF00071">
    <property type="entry name" value="Ras"/>
    <property type="match status" value="1"/>
</dbReference>
<feature type="domain" description="NACHT" evidence="6">
    <location>
        <begin position="42"/>
        <end position="135"/>
    </location>
</feature>
<dbReference type="PRINTS" id="PR00449">
    <property type="entry name" value="RASTRNSFRMNG"/>
</dbReference>
<dbReference type="GO" id="GO:0007264">
    <property type="term" value="P:small GTPase-mediated signal transduction"/>
    <property type="evidence" value="ECO:0007669"/>
    <property type="project" value="InterPro"/>
</dbReference>
<dbReference type="PANTHER" id="PTHR24072">
    <property type="entry name" value="RHO FAMILY GTPASE"/>
    <property type="match status" value="1"/>
</dbReference>
<dbReference type="NCBIfam" id="TIGR00231">
    <property type="entry name" value="small_GTP"/>
    <property type="match status" value="1"/>
</dbReference>
<evidence type="ECO:0000256" key="5">
    <source>
        <dbReference type="SAM" id="MobiDB-lite"/>
    </source>
</evidence>
<dbReference type="FunFam" id="3.40.50.300:FF:002060">
    <property type="entry name" value="Rho family GTPase"/>
    <property type="match status" value="1"/>
</dbReference>
<accession>A0AAV2SHJ6</accession>
<comment type="subcellular location">
    <subcellularLocation>
        <location evidence="1">Membrane</location>
    </subcellularLocation>
</comment>
<organism evidence="7 8">
    <name type="scientific">Meganyctiphanes norvegica</name>
    <name type="common">Northern krill</name>
    <name type="synonym">Thysanopoda norvegica</name>
    <dbReference type="NCBI Taxonomy" id="48144"/>
    <lineage>
        <taxon>Eukaryota</taxon>
        <taxon>Metazoa</taxon>
        <taxon>Ecdysozoa</taxon>
        <taxon>Arthropoda</taxon>
        <taxon>Crustacea</taxon>
        <taxon>Multicrustacea</taxon>
        <taxon>Malacostraca</taxon>
        <taxon>Eumalacostraca</taxon>
        <taxon>Eucarida</taxon>
        <taxon>Euphausiacea</taxon>
        <taxon>Euphausiidae</taxon>
        <taxon>Meganyctiphanes</taxon>
    </lineage>
</organism>
<dbReference type="GO" id="GO:0003006">
    <property type="term" value="P:developmental process involved in reproduction"/>
    <property type="evidence" value="ECO:0007669"/>
    <property type="project" value="UniProtKB-ARBA"/>
</dbReference>
<evidence type="ECO:0000256" key="4">
    <source>
        <dbReference type="ARBA" id="ARBA00023136"/>
    </source>
</evidence>
<dbReference type="PROSITE" id="PS50837">
    <property type="entry name" value="NACHT"/>
    <property type="match status" value="1"/>
</dbReference>
<evidence type="ECO:0000256" key="3">
    <source>
        <dbReference type="ARBA" id="ARBA00023134"/>
    </source>
</evidence>
<keyword evidence="8" id="KW-1185">Reference proteome</keyword>
<dbReference type="PROSITE" id="PS51421">
    <property type="entry name" value="RAS"/>
    <property type="match status" value="1"/>
</dbReference>
<keyword evidence="3" id="KW-0342">GTP-binding</keyword>
<evidence type="ECO:0000313" key="7">
    <source>
        <dbReference type="EMBL" id="CAL4189442.1"/>
    </source>
</evidence>
<dbReference type="SMART" id="SM00174">
    <property type="entry name" value="RHO"/>
    <property type="match status" value="1"/>
</dbReference>
<dbReference type="GO" id="GO:0001667">
    <property type="term" value="P:ameboidal-type cell migration"/>
    <property type="evidence" value="ECO:0007669"/>
    <property type="project" value="UniProtKB-ARBA"/>
</dbReference>
<dbReference type="PROSITE" id="PS51420">
    <property type="entry name" value="RHO"/>
    <property type="match status" value="1"/>
</dbReference>
<dbReference type="GO" id="GO:0003924">
    <property type="term" value="F:GTPase activity"/>
    <property type="evidence" value="ECO:0007669"/>
    <property type="project" value="InterPro"/>
</dbReference>
<evidence type="ECO:0000259" key="6">
    <source>
        <dbReference type="PROSITE" id="PS50837"/>
    </source>
</evidence>
<dbReference type="SUPFAM" id="SSF52540">
    <property type="entry name" value="P-loop containing nucleoside triphosphate hydrolases"/>
    <property type="match status" value="2"/>
</dbReference>
<dbReference type="InterPro" id="IPR001806">
    <property type="entry name" value="Small_GTPase"/>
</dbReference>
<feature type="region of interest" description="Disordered" evidence="5">
    <location>
        <begin position="500"/>
        <end position="522"/>
    </location>
</feature>
<dbReference type="GO" id="GO:0035006">
    <property type="term" value="P:melanization defense response"/>
    <property type="evidence" value="ECO:0007669"/>
    <property type="project" value="UniProtKB-ARBA"/>
</dbReference>
<evidence type="ECO:0000256" key="1">
    <source>
        <dbReference type="ARBA" id="ARBA00004370"/>
    </source>
</evidence>
<keyword evidence="2" id="KW-0547">Nucleotide-binding</keyword>
<proteinExistence type="predicted"/>
<feature type="non-terminal residue" evidence="7">
    <location>
        <position position="1115"/>
    </location>
</feature>
<name>A0AAV2SHJ6_MEGNR</name>
<evidence type="ECO:0000313" key="8">
    <source>
        <dbReference type="Proteomes" id="UP001497623"/>
    </source>
</evidence>
<dbReference type="InterPro" id="IPR007111">
    <property type="entry name" value="NACHT_NTPase"/>
</dbReference>
<dbReference type="SMART" id="SM00175">
    <property type="entry name" value="RAB"/>
    <property type="match status" value="1"/>
</dbReference>
<protein>
    <recommendedName>
        <fullName evidence="6">NACHT domain-containing protein</fullName>
    </recommendedName>
</protein>
<evidence type="ECO:0000256" key="2">
    <source>
        <dbReference type="ARBA" id="ARBA00022741"/>
    </source>
</evidence>
<dbReference type="GO" id="GO:0022412">
    <property type="term" value="P:cellular process involved in reproduction in multicellular organism"/>
    <property type="evidence" value="ECO:0007669"/>
    <property type="project" value="UniProtKB-ARBA"/>
</dbReference>
<dbReference type="SMART" id="SM00173">
    <property type="entry name" value="RAS"/>
    <property type="match status" value="1"/>
</dbReference>
<dbReference type="InterPro" id="IPR005225">
    <property type="entry name" value="Small_GTP-bd"/>
</dbReference>
<dbReference type="InterPro" id="IPR003578">
    <property type="entry name" value="Small_GTPase_Rho"/>
</dbReference>
<sequence>MTEFLMLRVRNDNFSEKEWQDTDKIEYQSVLELRSRNGQYFDVIVLTGQGGMGKTTLSKYIGWVFATDPSKIKGLTEVDLVLYLECRNLGIKCFDDLLKLLFPETPKKFLMDFEEFKSFIRRQNVLTIIDGYDEVHPGTEQAVSEIFQLRNNRFIVSTRPRSLRNIRYLVPDDKESITMQLLGILPEYYEKFVLKLLNILVEDEEQRKKICKELVSQLRNMITKFGTFLNSPMILTNITHLKVEEPDKMKDFSNTTEVYEALRRLKIGKVLKRLVQSKVSADTDWESMIAKFMEIYDKIAVKAFIDYQYELSKELVMELIGECQKHSIPHEQIMSTFFSTHIYHDGCLPVTGYKYFHLTEQEFSFAKYLGMLIEKVIMNQSTQEDTDILEMTCILKNNLIWKYLTGSITEHELNPPNKHQISRFRNVVLFLVGEIARLSQSKKIFKKLADKLIGIGWYLTDNIEWSNIGYGEYYSSYNSEATFIPNEKDNNTQNTKIDVTPNQADDDTHVHKGDVPHNRDDVDTHITGNDICDSNQVKLSSNIAIETNLYTDTESDTDSYTDISVEEENDGASKYGKEDIILRYLAESKMDKYMLRSVRSKLSTMKYWKISNAESFSALNIVLESVLPEKIAISLDSDPSMFPDLLNTISKMVDIKEKIAIELFFNGHYTGQVSGTSNNWIDKNLNLVEFLGRIDNEGVSDLSENIITLHVGVDWTVLTSLNKKLKDLKQLAVLGLRVELCPKIEVMNLPKLSYAAGVLYVTLMCEVSDEHASWVVLAASQLCPDTKNVELRGLFVQNTHLTDVGIEKVLATMHDHGMHVRGSVKIWTTVCISSNKQEELDHLAKNKGLGGLQVYDIHSVEAAMPKTMICVRNNNNLIDTDQEASYKQNDHITNSQAHKPNDMKIDIGSQLTQPTKAKFGIVGDGWCGKTKLISTFCQKQYEDQAYYEENEVNITVDGQCVQLVLCDIGGNDAPYFERTRPSWYRTADACIYIVCFSIDNHASFQNIISVWVPEIKQYCGPNVPIILVGTQKDLRNDPETLAQLAKYGQTTINPEEGQAMAKDIGAITYLECSAKTNDGVTEVFDAATRAMLSARNITKTPKKKKGKTPNACKPM</sequence>
<gene>
    <name evidence="7" type="ORF">MNOR_LOCUS36386</name>
</gene>
<dbReference type="EMBL" id="CAXKWB010066058">
    <property type="protein sequence ID" value="CAL4189442.1"/>
    <property type="molecule type" value="Genomic_DNA"/>
</dbReference>